<dbReference type="InParanoid" id="A0A067Q2Q9"/>
<evidence type="ECO:0000313" key="2">
    <source>
        <dbReference type="EMBL" id="KDQ61353.1"/>
    </source>
</evidence>
<dbReference type="Proteomes" id="UP000027265">
    <property type="component" value="Unassembled WGS sequence"/>
</dbReference>
<name>A0A067Q2Q9_9AGAM</name>
<dbReference type="EMBL" id="KL197712">
    <property type="protein sequence ID" value="KDQ61353.1"/>
    <property type="molecule type" value="Genomic_DNA"/>
</dbReference>
<proteinExistence type="predicted"/>
<evidence type="ECO:0000313" key="3">
    <source>
        <dbReference type="Proteomes" id="UP000027265"/>
    </source>
</evidence>
<dbReference type="AlphaFoldDB" id="A0A067Q2Q9"/>
<dbReference type="CDD" id="cd09917">
    <property type="entry name" value="F-box_SF"/>
    <property type="match status" value="1"/>
</dbReference>
<dbReference type="HOGENOM" id="CLU_1825572_0_0_1"/>
<dbReference type="OrthoDB" id="3270296at2759"/>
<accession>A0A067Q2Q9</accession>
<dbReference type="InterPro" id="IPR001810">
    <property type="entry name" value="F-box_dom"/>
</dbReference>
<organism evidence="2 3">
    <name type="scientific">Jaapia argillacea MUCL 33604</name>
    <dbReference type="NCBI Taxonomy" id="933084"/>
    <lineage>
        <taxon>Eukaryota</taxon>
        <taxon>Fungi</taxon>
        <taxon>Dikarya</taxon>
        <taxon>Basidiomycota</taxon>
        <taxon>Agaricomycotina</taxon>
        <taxon>Agaricomycetes</taxon>
        <taxon>Agaricomycetidae</taxon>
        <taxon>Jaapiales</taxon>
        <taxon>Jaapiaceae</taxon>
        <taxon>Jaapia</taxon>
    </lineage>
</organism>
<reference evidence="3" key="1">
    <citation type="journal article" date="2014" name="Proc. Natl. Acad. Sci. U.S.A.">
        <title>Extensive sampling of basidiomycete genomes demonstrates inadequacy of the white-rot/brown-rot paradigm for wood decay fungi.</title>
        <authorList>
            <person name="Riley R."/>
            <person name="Salamov A.A."/>
            <person name="Brown D.W."/>
            <person name="Nagy L.G."/>
            <person name="Floudas D."/>
            <person name="Held B.W."/>
            <person name="Levasseur A."/>
            <person name="Lombard V."/>
            <person name="Morin E."/>
            <person name="Otillar R."/>
            <person name="Lindquist E.A."/>
            <person name="Sun H."/>
            <person name="LaButti K.M."/>
            <person name="Schmutz J."/>
            <person name="Jabbour D."/>
            <person name="Luo H."/>
            <person name="Baker S.E."/>
            <person name="Pisabarro A.G."/>
            <person name="Walton J.D."/>
            <person name="Blanchette R.A."/>
            <person name="Henrissat B."/>
            <person name="Martin F."/>
            <person name="Cullen D."/>
            <person name="Hibbett D.S."/>
            <person name="Grigoriev I.V."/>
        </authorList>
    </citation>
    <scope>NUCLEOTIDE SEQUENCE [LARGE SCALE GENOMIC DNA]</scope>
    <source>
        <strain evidence="3">MUCL 33604</strain>
    </source>
</reference>
<gene>
    <name evidence="2" type="ORF">JAAARDRAFT_506891</name>
</gene>
<protein>
    <recommendedName>
        <fullName evidence="1">F-box domain-containing protein</fullName>
    </recommendedName>
</protein>
<evidence type="ECO:0000259" key="1">
    <source>
        <dbReference type="PROSITE" id="PS50181"/>
    </source>
</evidence>
<dbReference type="PROSITE" id="PS50181">
    <property type="entry name" value="FBOX"/>
    <property type="match status" value="1"/>
</dbReference>
<feature type="domain" description="F-box" evidence="1">
    <location>
        <begin position="1"/>
        <end position="46"/>
    </location>
</feature>
<keyword evidence="3" id="KW-1185">Reference proteome</keyword>
<sequence>MLCLPPEIILPIISSVDARDDVLSLALTCQLMKRFLIPNVLHYREISAPLHATGLWKHLETHPFLARNVRFLRIAHDLTRMPKLDSTIQVARSNPPETGVWVSEEPFLASLKTMTGLATFRWHWRGSCYFIKGGFDKVWEH</sequence>